<dbReference type="EMBL" id="JANAVB010000197">
    <property type="protein sequence ID" value="KAJ6853990.1"/>
    <property type="molecule type" value="Genomic_DNA"/>
</dbReference>
<sequence length="54" mass="6500">MTHIVFSFETFRNHFIISLKTLRTLNNCNFISSFFNFFRNRFKKRGSFSGRTKG</sequence>
<reference evidence="1" key="1">
    <citation type="journal article" date="2023" name="GigaByte">
        <title>Genome assembly of the bearded iris, Iris pallida Lam.</title>
        <authorList>
            <person name="Bruccoleri R.E."/>
            <person name="Oakeley E.J."/>
            <person name="Faust A.M.E."/>
            <person name="Altorfer M."/>
            <person name="Dessus-Babus S."/>
            <person name="Burckhardt D."/>
            <person name="Oertli M."/>
            <person name="Naumann U."/>
            <person name="Petersen F."/>
            <person name="Wong J."/>
        </authorList>
    </citation>
    <scope>NUCLEOTIDE SEQUENCE</scope>
    <source>
        <strain evidence="1">GSM-AAB239-AS_SAM_17_03QT</strain>
    </source>
</reference>
<organism evidence="1 2">
    <name type="scientific">Iris pallida</name>
    <name type="common">Sweet iris</name>
    <dbReference type="NCBI Taxonomy" id="29817"/>
    <lineage>
        <taxon>Eukaryota</taxon>
        <taxon>Viridiplantae</taxon>
        <taxon>Streptophyta</taxon>
        <taxon>Embryophyta</taxon>
        <taxon>Tracheophyta</taxon>
        <taxon>Spermatophyta</taxon>
        <taxon>Magnoliopsida</taxon>
        <taxon>Liliopsida</taxon>
        <taxon>Asparagales</taxon>
        <taxon>Iridaceae</taxon>
        <taxon>Iridoideae</taxon>
        <taxon>Irideae</taxon>
        <taxon>Iris</taxon>
    </lineage>
</organism>
<reference evidence="1" key="2">
    <citation type="submission" date="2023-04" db="EMBL/GenBank/DDBJ databases">
        <authorList>
            <person name="Bruccoleri R.E."/>
            <person name="Oakeley E.J."/>
            <person name="Faust A.-M."/>
            <person name="Dessus-Babus S."/>
            <person name="Altorfer M."/>
            <person name="Burckhardt D."/>
            <person name="Oertli M."/>
            <person name="Naumann U."/>
            <person name="Petersen F."/>
            <person name="Wong J."/>
        </authorList>
    </citation>
    <scope>NUCLEOTIDE SEQUENCE</scope>
    <source>
        <strain evidence="1">GSM-AAB239-AS_SAM_17_03QT</strain>
        <tissue evidence="1">Leaf</tissue>
    </source>
</reference>
<gene>
    <name evidence="1" type="ORF">M6B38_100490</name>
</gene>
<proteinExistence type="predicted"/>
<protein>
    <submittedName>
        <fullName evidence="1">Uncharacterized protein</fullName>
    </submittedName>
</protein>
<accession>A0AAX6IKY4</accession>
<evidence type="ECO:0000313" key="2">
    <source>
        <dbReference type="Proteomes" id="UP001140949"/>
    </source>
</evidence>
<dbReference type="Proteomes" id="UP001140949">
    <property type="component" value="Unassembled WGS sequence"/>
</dbReference>
<evidence type="ECO:0000313" key="1">
    <source>
        <dbReference type="EMBL" id="KAJ6853990.1"/>
    </source>
</evidence>
<dbReference type="AlphaFoldDB" id="A0AAX6IKY4"/>
<keyword evidence="2" id="KW-1185">Reference proteome</keyword>
<comment type="caution">
    <text evidence="1">The sequence shown here is derived from an EMBL/GenBank/DDBJ whole genome shotgun (WGS) entry which is preliminary data.</text>
</comment>
<name>A0AAX6IKY4_IRIPA</name>